<dbReference type="InterPro" id="IPR023631">
    <property type="entry name" value="Amidase_dom"/>
</dbReference>
<dbReference type="GO" id="GO:0005524">
    <property type="term" value="F:ATP binding"/>
    <property type="evidence" value="ECO:0007669"/>
    <property type="project" value="UniProtKB-KW"/>
</dbReference>
<evidence type="ECO:0000256" key="7">
    <source>
        <dbReference type="ARBA" id="ARBA00022840"/>
    </source>
</evidence>
<evidence type="ECO:0000256" key="9">
    <source>
        <dbReference type="ARBA" id="ARBA00047407"/>
    </source>
</evidence>
<evidence type="ECO:0000313" key="13">
    <source>
        <dbReference type="Proteomes" id="UP000239388"/>
    </source>
</evidence>
<dbReference type="GO" id="GO:0006412">
    <property type="term" value="P:translation"/>
    <property type="evidence" value="ECO:0007669"/>
    <property type="project" value="UniProtKB-UniRule"/>
</dbReference>
<evidence type="ECO:0000256" key="4">
    <source>
        <dbReference type="ARBA" id="ARBA00014428"/>
    </source>
</evidence>
<organism evidence="12 13">
    <name type="scientific">Blastopirellula marina</name>
    <dbReference type="NCBI Taxonomy" id="124"/>
    <lineage>
        <taxon>Bacteria</taxon>
        <taxon>Pseudomonadati</taxon>
        <taxon>Planctomycetota</taxon>
        <taxon>Planctomycetia</taxon>
        <taxon>Pirellulales</taxon>
        <taxon>Pirellulaceae</taxon>
        <taxon>Blastopirellula</taxon>
    </lineage>
</organism>
<keyword evidence="7 10" id="KW-0067">ATP-binding</keyword>
<dbReference type="PANTHER" id="PTHR11895">
    <property type="entry name" value="TRANSAMIDASE"/>
    <property type="match status" value="1"/>
</dbReference>
<reference evidence="12 13" key="1">
    <citation type="submission" date="2018-02" db="EMBL/GenBank/DDBJ databases">
        <title>Comparative genomes isolates from brazilian mangrove.</title>
        <authorList>
            <person name="Araujo J.E."/>
            <person name="Taketani R.G."/>
            <person name="Silva M.C.P."/>
            <person name="Loureco M.V."/>
            <person name="Andreote F.D."/>
        </authorList>
    </citation>
    <scope>NUCLEOTIDE SEQUENCE [LARGE SCALE GENOMIC DNA]</scope>
    <source>
        <strain evidence="12 13">NAP PRIS-MGV</strain>
    </source>
</reference>
<keyword evidence="6 10" id="KW-0547">Nucleotide-binding</keyword>
<dbReference type="GO" id="GO:0050567">
    <property type="term" value="F:glutaminyl-tRNA synthase (glutamine-hydrolyzing) activity"/>
    <property type="evidence" value="ECO:0007669"/>
    <property type="project" value="UniProtKB-UniRule"/>
</dbReference>
<evidence type="ECO:0000256" key="3">
    <source>
        <dbReference type="ARBA" id="ARBA00012739"/>
    </source>
</evidence>
<comment type="subunit">
    <text evidence="2 10">Heterotrimer of A, B and C subunits.</text>
</comment>
<gene>
    <name evidence="10" type="primary">gatA</name>
    <name evidence="12" type="ORF">C5Y98_00490</name>
</gene>
<feature type="domain" description="Amidase" evidence="11">
    <location>
        <begin position="24"/>
        <end position="493"/>
    </location>
</feature>
<feature type="active site" description="Charge relay system" evidence="10">
    <location>
        <position position="154"/>
    </location>
</feature>
<dbReference type="Gene3D" id="3.90.1300.10">
    <property type="entry name" value="Amidase signature (AS) domain"/>
    <property type="match status" value="1"/>
</dbReference>
<dbReference type="InterPro" id="IPR000120">
    <property type="entry name" value="Amidase"/>
</dbReference>
<keyword evidence="5 10" id="KW-0436">Ligase</keyword>
<evidence type="ECO:0000259" key="11">
    <source>
        <dbReference type="Pfam" id="PF01425"/>
    </source>
</evidence>
<dbReference type="PIRSF" id="PIRSF001221">
    <property type="entry name" value="Amidase_fungi"/>
    <property type="match status" value="1"/>
</dbReference>
<comment type="catalytic activity">
    <reaction evidence="9 10">
        <text>L-glutamyl-tRNA(Gln) + L-glutamine + ATP + H2O = L-glutaminyl-tRNA(Gln) + L-glutamate + ADP + phosphate + H(+)</text>
        <dbReference type="Rhea" id="RHEA:17521"/>
        <dbReference type="Rhea" id="RHEA-COMP:9681"/>
        <dbReference type="Rhea" id="RHEA-COMP:9684"/>
        <dbReference type="ChEBI" id="CHEBI:15377"/>
        <dbReference type="ChEBI" id="CHEBI:15378"/>
        <dbReference type="ChEBI" id="CHEBI:29985"/>
        <dbReference type="ChEBI" id="CHEBI:30616"/>
        <dbReference type="ChEBI" id="CHEBI:43474"/>
        <dbReference type="ChEBI" id="CHEBI:58359"/>
        <dbReference type="ChEBI" id="CHEBI:78520"/>
        <dbReference type="ChEBI" id="CHEBI:78521"/>
        <dbReference type="ChEBI" id="CHEBI:456216"/>
        <dbReference type="EC" id="6.3.5.7"/>
    </reaction>
</comment>
<comment type="similarity">
    <text evidence="1 10">Belongs to the amidase family. GatA subfamily.</text>
</comment>
<evidence type="ECO:0000256" key="8">
    <source>
        <dbReference type="ARBA" id="ARBA00022917"/>
    </source>
</evidence>
<dbReference type="InterPro" id="IPR020556">
    <property type="entry name" value="Amidase_CS"/>
</dbReference>
<accession>A0A2S8GG32</accession>
<sequence length="513" mass="54803">MSLIHASAAQLLTQLESGEITSVELTKACLAQIDAADKEVGSFLKVMTDSALEQAESVDARRKKGEKLGRLAGVPVAIKDLLCTKGEVTTCASKMLENFVPPYDATVISKLKAADAVLIGKTNMDEFAMGGSTENSALGKTRNPWNLKCVPGGSSGGAAACLAASMAPLSIGTDTGGSIRQPASFCGVVGLKPTYGVVSRYGLIAFASSLDQIGPMARTAEDAAILLEAIAGYDPHDSTSANVKTPAYSQSVKQPLKGLRLGVVKEHFGEGLDGEVEASVREAINVYKSLGATVTDVSLPHSKYGIAVYYIIAPSEASSNLARFDGAHYGHRCDEVKMLERLAKERAELEAKKDEEGLKKLDTSLVRMYRQSRAEGFGPEVKRRIMLGTYTLSAGYYDAYYLKALKVRRLIRQDYDAAFKNVDLVIGPTAPTPSFEAGTKTDDPLAMYLGDLYTVTANLAGIGGISIPCGFSKSGMPIGLQLQGPPLAEERLLQAAHMYQTATDWHERRPELS</sequence>
<evidence type="ECO:0000256" key="6">
    <source>
        <dbReference type="ARBA" id="ARBA00022741"/>
    </source>
</evidence>
<dbReference type="PANTHER" id="PTHR11895:SF151">
    <property type="entry name" value="GLUTAMYL-TRNA(GLN) AMIDOTRANSFERASE SUBUNIT A"/>
    <property type="match status" value="1"/>
</dbReference>
<feature type="active site" description="Acyl-ester intermediate" evidence="10">
    <location>
        <position position="178"/>
    </location>
</feature>
<dbReference type="GO" id="GO:0030956">
    <property type="term" value="C:glutamyl-tRNA(Gln) amidotransferase complex"/>
    <property type="evidence" value="ECO:0007669"/>
    <property type="project" value="InterPro"/>
</dbReference>
<dbReference type="Proteomes" id="UP000239388">
    <property type="component" value="Unassembled WGS sequence"/>
</dbReference>
<dbReference type="EC" id="6.3.5.7" evidence="3 10"/>
<evidence type="ECO:0000256" key="1">
    <source>
        <dbReference type="ARBA" id="ARBA00008069"/>
    </source>
</evidence>
<proteinExistence type="inferred from homology"/>
<dbReference type="SUPFAM" id="SSF75304">
    <property type="entry name" value="Amidase signature (AS) enzymes"/>
    <property type="match status" value="1"/>
</dbReference>
<dbReference type="InterPro" id="IPR036928">
    <property type="entry name" value="AS_sf"/>
</dbReference>
<dbReference type="AlphaFoldDB" id="A0A2S8GG32"/>
<dbReference type="RefSeq" id="WP_105350526.1">
    <property type="nucleotide sequence ID" value="NZ_PUIB01000001.1"/>
</dbReference>
<evidence type="ECO:0000256" key="5">
    <source>
        <dbReference type="ARBA" id="ARBA00022598"/>
    </source>
</evidence>
<feature type="active site" description="Charge relay system" evidence="10">
    <location>
        <position position="79"/>
    </location>
</feature>
<comment type="caution">
    <text evidence="12">The sequence shown here is derived from an EMBL/GenBank/DDBJ whole genome shotgun (WGS) entry which is preliminary data.</text>
</comment>
<keyword evidence="8 10" id="KW-0648">Protein biosynthesis</keyword>
<dbReference type="Pfam" id="PF01425">
    <property type="entry name" value="Amidase"/>
    <property type="match status" value="1"/>
</dbReference>
<dbReference type="HAMAP" id="MF_00120">
    <property type="entry name" value="GatA"/>
    <property type="match status" value="1"/>
</dbReference>
<dbReference type="OrthoDB" id="9811471at2"/>
<evidence type="ECO:0000256" key="2">
    <source>
        <dbReference type="ARBA" id="ARBA00011123"/>
    </source>
</evidence>
<evidence type="ECO:0000313" key="12">
    <source>
        <dbReference type="EMBL" id="PQO43425.1"/>
    </source>
</evidence>
<dbReference type="GO" id="GO:0016740">
    <property type="term" value="F:transferase activity"/>
    <property type="evidence" value="ECO:0007669"/>
    <property type="project" value="UniProtKB-KW"/>
</dbReference>
<evidence type="ECO:0000256" key="10">
    <source>
        <dbReference type="HAMAP-Rule" id="MF_00120"/>
    </source>
</evidence>
<dbReference type="InterPro" id="IPR004412">
    <property type="entry name" value="GatA"/>
</dbReference>
<dbReference type="PROSITE" id="PS00571">
    <property type="entry name" value="AMIDASES"/>
    <property type="match status" value="1"/>
</dbReference>
<comment type="function">
    <text evidence="10">Allows the formation of correctly charged Gln-tRNA(Gln) through the transamidation of misacylated Glu-tRNA(Gln) in organisms which lack glutaminyl-tRNA synthetase. The reaction takes place in the presence of glutamine and ATP through an activated gamma-phospho-Glu-tRNA(Gln).</text>
</comment>
<dbReference type="EMBL" id="PUIB01000001">
    <property type="protein sequence ID" value="PQO43425.1"/>
    <property type="molecule type" value="Genomic_DNA"/>
</dbReference>
<name>A0A2S8GG32_9BACT</name>
<keyword evidence="12" id="KW-0808">Transferase</keyword>
<protein>
    <recommendedName>
        <fullName evidence="4 10">Glutamyl-tRNA(Gln) amidotransferase subunit A</fullName>
        <shortName evidence="10">Glu-ADT subunit A</shortName>
        <ecNumber evidence="3 10">6.3.5.7</ecNumber>
    </recommendedName>
</protein>